<evidence type="ECO:0000256" key="1">
    <source>
        <dbReference type="SAM" id="MobiDB-lite"/>
    </source>
</evidence>
<evidence type="ECO:0000313" key="3">
    <source>
        <dbReference type="EMBL" id="GMT04485.1"/>
    </source>
</evidence>
<feature type="region of interest" description="Disordered" evidence="1">
    <location>
        <begin position="60"/>
        <end position="81"/>
    </location>
</feature>
<evidence type="ECO:0000259" key="2">
    <source>
        <dbReference type="SMART" id="SM01175"/>
    </source>
</evidence>
<proteinExistence type="predicted"/>
<dbReference type="EMBL" id="BTSX01000006">
    <property type="protein sequence ID" value="GMT04485.1"/>
    <property type="molecule type" value="Genomic_DNA"/>
</dbReference>
<reference evidence="3" key="1">
    <citation type="submission" date="2023-10" db="EMBL/GenBank/DDBJ databases">
        <title>Genome assembly of Pristionchus species.</title>
        <authorList>
            <person name="Yoshida K."/>
            <person name="Sommer R.J."/>
        </authorList>
    </citation>
    <scope>NUCLEOTIDE SEQUENCE</scope>
    <source>
        <strain evidence="3">RS0144</strain>
    </source>
</reference>
<evidence type="ECO:0000313" key="4">
    <source>
        <dbReference type="Proteomes" id="UP001432027"/>
    </source>
</evidence>
<dbReference type="PANTHER" id="PTHR45971:SF1">
    <property type="entry name" value="RUBICON, ISOFORM A"/>
    <property type="match status" value="1"/>
</dbReference>
<dbReference type="AlphaFoldDB" id="A0AAV5UE99"/>
<feature type="domain" description="Rubicon Homology" evidence="2">
    <location>
        <begin position="339"/>
        <end position="568"/>
    </location>
</feature>
<feature type="non-terminal residue" evidence="3">
    <location>
        <position position="569"/>
    </location>
</feature>
<dbReference type="InterPro" id="IPR052428">
    <property type="entry name" value="Autophagy_HostDef_Reg"/>
</dbReference>
<dbReference type="InterPro" id="IPR025258">
    <property type="entry name" value="RH_dom"/>
</dbReference>
<organism evidence="3 4">
    <name type="scientific">Pristionchus entomophagus</name>
    <dbReference type="NCBI Taxonomy" id="358040"/>
    <lineage>
        <taxon>Eukaryota</taxon>
        <taxon>Metazoa</taxon>
        <taxon>Ecdysozoa</taxon>
        <taxon>Nematoda</taxon>
        <taxon>Chromadorea</taxon>
        <taxon>Rhabditida</taxon>
        <taxon>Rhabditina</taxon>
        <taxon>Diplogasteromorpha</taxon>
        <taxon>Diplogasteroidea</taxon>
        <taxon>Neodiplogasteridae</taxon>
        <taxon>Pristionchus</taxon>
    </lineage>
</organism>
<feature type="compositionally biased region" description="Polar residues" evidence="1">
    <location>
        <begin position="1"/>
        <end position="11"/>
    </location>
</feature>
<comment type="caution">
    <text evidence="3">The sequence shown here is derived from an EMBL/GenBank/DDBJ whole genome shotgun (WGS) entry which is preliminary data.</text>
</comment>
<dbReference type="PANTHER" id="PTHR45971">
    <property type="entry name" value="PHOX (PX) DOMAIN-CONTAINING PROTEIN"/>
    <property type="match status" value="1"/>
</dbReference>
<dbReference type="SMART" id="SM01175">
    <property type="entry name" value="DUF4206"/>
    <property type="match status" value="1"/>
</dbReference>
<dbReference type="Proteomes" id="UP001432027">
    <property type="component" value="Unassembled WGS sequence"/>
</dbReference>
<sequence>MSSFFPFLTSTPRKRSTSTDSITLDSSAIDVDRISLVSHSSSTIADHKDDSSDLYMSVQASPTGSCEEESYQTAGSTQTGESKLRLERRFNEKILSHRPNSVFPDGPSWLDLQSEILTDSEERATGKSDEWDLFDLGSIVSGVREELRWMKSLAKDEQMRKLMAEFDSSYNPLEGPSSTTDESDLVVRLKNTPTTSSVVIPSLSAGISEMTIEKKMRIPPHEIAQRVLLHDLSTVFPRDEGTEEWLTRAIDLSNMLLVPSLSSSSPSSSMNRSLTTVYNGSKGTETNHLSTVGGQRRVKDEWILDLHPARGPQKILESQNNVCAGCGRILEGEYAKRIRYCDYYGAVFCACCSFAAKGIVPARILCAWNFREFPLSDRAAAFIDQIRDKPVIRMREAAPLLMDKIRSLKMVSALRPRLKHAATYVRHCALAERIVVDGTGMSLSNIFSLIPTHLIEEDDVFSLNDLEKLYKGELLPQLEGAFSIAKDHVERCRRPENELISVCKDRAFTCWLCCSESDLIFSFQSADRVRRCEACGSFAHNNCFRKAQKDNRGFEPECAKCKRMQESRL</sequence>
<protein>
    <recommendedName>
        <fullName evidence="2">Rubicon Homology domain-containing protein</fullName>
    </recommendedName>
</protein>
<name>A0AAV5UE99_9BILA</name>
<keyword evidence="4" id="KW-1185">Reference proteome</keyword>
<dbReference type="Pfam" id="PF13901">
    <property type="entry name" value="RH_dom"/>
    <property type="match status" value="1"/>
</dbReference>
<feature type="compositionally biased region" description="Polar residues" evidence="1">
    <location>
        <begin position="71"/>
        <end position="81"/>
    </location>
</feature>
<dbReference type="GO" id="GO:1901981">
    <property type="term" value="F:phosphatidylinositol phosphate binding"/>
    <property type="evidence" value="ECO:0007669"/>
    <property type="project" value="TreeGrafter"/>
</dbReference>
<gene>
    <name evidence="3" type="ORF">PENTCL1PPCAC_26659</name>
</gene>
<accession>A0AAV5UE99</accession>
<feature type="region of interest" description="Disordered" evidence="1">
    <location>
        <begin position="1"/>
        <end position="20"/>
    </location>
</feature>